<gene>
    <name evidence="10" type="ORF">J2Y00_004521</name>
</gene>
<evidence type="ECO:0000313" key="10">
    <source>
        <dbReference type="EMBL" id="MDR6220894.1"/>
    </source>
</evidence>
<dbReference type="InterPro" id="IPR045584">
    <property type="entry name" value="Pilin-like"/>
</dbReference>
<comment type="subcellular location">
    <subcellularLocation>
        <location evidence="1">Cell outer membrane</location>
        <topology evidence="1">Single-pass membrane protein</topology>
    </subcellularLocation>
    <subcellularLocation>
        <location evidence="2">Periplasm</location>
    </subcellularLocation>
</comment>
<reference evidence="10" key="1">
    <citation type="submission" date="2023-07" db="EMBL/GenBank/DDBJ databases">
        <title>Sorghum-associated microbial communities from plants grown in Nebraska, USA.</title>
        <authorList>
            <person name="Schachtman D."/>
        </authorList>
    </citation>
    <scope>NUCLEOTIDE SEQUENCE</scope>
    <source>
        <strain evidence="10">BE330</strain>
    </source>
</reference>
<evidence type="ECO:0000256" key="3">
    <source>
        <dbReference type="ARBA" id="ARBA00022481"/>
    </source>
</evidence>
<dbReference type="PANTHER" id="PTHR30093">
    <property type="entry name" value="GENERAL SECRETION PATHWAY PROTEIN G"/>
    <property type="match status" value="1"/>
</dbReference>
<name>A0AAE4BQ50_9DEIO</name>
<accession>A0AAE4BQ50</accession>
<keyword evidence="3" id="KW-0488">Methylation</keyword>
<dbReference type="PRINTS" id="PR00813">
    <property type="entry name" value="BCTERIALGSPG"/>
</dbReference>
<evidence type="ECO:0000256" key="6">
    <source>
        <dbReference type="ARBA" id="ARBA00022989"/>
    </source>
</evidence>
<dbReference type="Gene3D" id="3.30.700.10">
    <property type="entry name" value="Glycoprotein, Type 4 Pilin"/>
    <property type="match status" value="1"/>
</dbReference>
<dbReference type="InterPro" id="IPR012902">
    <property type="entry name" value="N_methyl_site"/>
</dbReference>
<dbReference type="NCBIfam" id="TIGR02532">
    <property type="entry name" value="IV_pilin_GFxxxE"/>
    <property type="match status" value="1"/>
</dbReference>
<evidence type="ECO:0000256" key="2">
    <source>
        <dbReference type="ARBA" id="ARBA00004418"/>
    </source>
</evidence>
<dbReference type="EMBL" id="JAVDQK010000019">
    <property type="protein sequence ID" value="MDR6220894.1"/>
    <property type="molecule type" value="Genomic_DNA"/>
</dbReference>
<dbReference type="SUPFAM" id="SSF54523">
    <property type="entry name" value="Pili subunits"/>
    <property type="match status" value="1"/>
</dbReference>
<feature type="transmembrane region" description="Helical" evidence="9">
    <location>
        <begin position="6"/>
        <end position="27"/>
    </location>
</feature>
<dbReference type="AlphaFoldDB" id="A0AAE4BQ50"/>
<keyword evidence="8" id="KW-0998">Cell outer membrane</keyword>
<keyword evidence="7 9" id="KW-0472">Membrane</keyword>
<evidence type="ECO:0000256" key="1">
    <source>
        <dbReference type="ARBA" id="ARBA00004203"/>
    </source>
</evidence>
<sequence length="129" mass="13438">MTQTQGFTLIELLIVIAIIGILAAVLIPNLVGAQKRAHDTVAINCASALARAAGIYRIDNPKTSATPPASALYGTPATDEMYGTLSCTQLPAGSTISGDATADGNYTFQVKHASGRYTIIVTPKGFTRL</sequence>
<dbReference type="RefSeq" id="WP_284104505.1">
    <property type="nucleotide sequence ID" value="NZ_JAVDQJ010000018.1"/>
</dbReference>
<keyword evidence="4 9" id="KW-0812">Transmembrane</keyword>
<dbReference type="GO" id="GO:0009279">
    <property type="term" value="C:cell outer membrane"/>
    <property type="evidence" value="ECO:0007669"/>
    <property type="project" value="UniProtKB-SubCell"/>
</dbReference>
<dbReference type="PROSITE" id="PS00409">
    <property type="entry name" value="PROKAR_NTER_METHYL"/>
    <property type="match status" value="1"/>
</dbReference>
<comment type="caution">
    <text evidence="10">The sequence shown here is derived from an EMBL/GenBank/DDBJ whole genome shotgun (WGS) entry which is preliminary data.</text>
</comment>
<evidence type="ECO:0000256" key="5">
    <source>
        <dbReference type="ARBA" id="ARBA00022764"/>
    </source>
</evidence>
<keyword evidence="6 9" id="KW-1133">Transmembrane helix</keyword>
<dbReference type="Pfam" id="PF07963">
    <property type="entry name" value="N_methyl"/>
    <property type="match status" value="1"/>
</dbReference>
<dbReference type="GO" id="GO:0015628">
    <property type="term" value="P:protein secretion by the type II secretion system"/>
    <property type="evidence" value="ECO:0007669"/>
    <property type="project" value="InterPro"/>
</dbReference>
<proteinExistence type="predicted"/>
<dbReference type="GO" id="GO:0015627">
    <property type="term" value="C:type II protein secretion system complex"/>
    <property type="evidence" value="ECO:0007669"/>
    <property type="project" value="InterPro"/>
</dbReference>
<evidence type="ECO:0000256" key="4">
    <source>
        <dbReference type="ARBA" id="ARBA00022692"/>
    </source>
</evidence>
<evidence type="ECO:0000256" key="7">
    <source>
        <dbReference type="ARBA" id="ARBA00023136"/>
    </source>
</evidence>
<dbReference type="Proteomes" id="UP001185331">
    <property type="component" value="Unassembled WGS sequence"/>
</dbReference>
<protein>
    <submittedName>
        <fullName evidence="10">Type IV pilus assembly protein PilA</fullName>
    </submittedName>
</protein>
<evidence type="ECO:0000256" key="8">
    <source>
        <dbReference type="ARBA" id="ARBA00023237"/>
    </source>
</evidence>
<evidence type="ECO:0000256" key="9">
    <source>
        <dbReference type="SAM" id="Phobius"/>
    </source>
</evidence>
<dbReference type="GO" id="GO:0042597">
    <property type="term" value="C:periplasmic space"/>
    <property type="evidence" value="ECO:0007669"/>
    <property type="project" value="UniProtKB-SubCell"/>
</dbReference>
<keyword evidence="5" id="KW-0574">Periplasm</keyword>
<organism evidence="10 11">
    <name type="scientific">Deinococcus soli</name>
    <name type="common">ex Cha et al. 2016</name>
    <dbReference type="NCBI Taxonomy" id="1309411"/>
    <lineage>
        <taxon>Bacteria</taxon>
        <taxon>Thermotogati</taxon>
        <taxon>Deinococcota</taxon>
        <taxon>Deinococci</taxon>
        <taxon>Deinococcales</taxon>
        <taxon>Deinococcaceae</taxon>
        <taxon>Deinococcus</taxon>
    </lineage>
</organism>
<dbReference type="InterPro" id="IPR000983">
    <property type="entry name" value="Bac_GSPG_pilin"/>
</dbReference>
<evidence type="ECO:0000313" key="11">
    <source>
        <dbReference type="Proteomes" id="UP001185331"/>
    </source>
</evidence>
<dbReference type="PANTHER" id="PTHR30093:SF44">
    <property type="entry name" value="TYPE II SECRETION SYSTEM CORE PROTEIN G"/>
    <property type="match status" value="1"/>
</dbReference>